<keyword evidence="2" id="KW-0067">ATP-binding</keyword>
<keyword evidence="6" id="KW-1185">Reference proteome</keyword>
<comment type="caution">
    <text evidence="5">The sequence shown here is derived from an EMBL/GenBank/DDBJ whole genome shotgun (WGS) entry which is preliminary data.</text>
</comment>
<evidence type="ECO:0000256" key="2">
    <source>
        <dbReference type="ARBA" id="ARBA00022840"/>
    </source>
</evidence>
<dbReference type="Gene3D" id="3.30.200.20">
    <property type="entry name" value="Phosphorylase Kinase, domain 1"/>
    <property type="match status" value="1"/>
</dbReference>
<keyword evidence="1" id="KW-0547">Nucleotide-binding</keyword>
<sequence length="359" mass="41138">MAQVQFFAVFLSFLLIYLFFNQNVWENIGSSYFATCFYTTTYGANLDDTRSCQHRLSNCGNASMSCKSFLGFQLSCEHNRTVFYYSGLGKYFVVENSINDTSFHVVDPGMQKDNCSTLPLYSFSYDSIESVPLYYPVETDPVVFVSCKNPVLKTKKSPRLYVDTAPCLTAAKDDYSYNYVVVGKNLVASDIEETCTVLNIFSADLRALDIGRENVSFQDIHNLLANDFEFRCSASGGMRHSFICKVKTGLYELFSPLLDYYSCNYLSTCFWGRVRSGFRLFVLAIAGRMVVGIILLFAFLIYKWHRRHMSRYDTIEEFLQKNNSLMPIRYSYKEIKTMTNNFKDKLGEGGYAVVYKGKL</sequence>
<keyword evidence="3" id="KW-1133">Transmembrane helix</keyword>
<feature type="chain" id="PRO_5044822404" evidence="4">
    <location>
        <begin position="27"/>
        <end position="359"/>
    </location>
</feature>
<keyword evidence="3" id="KW-0812">Transmembrane</keyword>
<dbReference type="PANTHER" id="PTHR46008">
    <property type="entry name" value="LEAF RUST 10 DISEASE-RESISTANCE LOCUS RECEPTOR-LIKE PROTEIN KINASE-LIKE 1.4"/>
    <property type="match status" value="1"/>
</dbReference>
<dbReference type="AlphaFoldDB" id="A0ABD2XRV5"/>
<keyword evidence="3" id="KW-0472">Membrane</keyword>
<accession>A0ABD2XRV5</accession>
<protein>
    <submittedName>
        <fullName evidence="5">Uncharacterized protein</fullName>
    </submittedName>
</protein>
<feature type="signal peptide" evidence="4">
    <location>
        <begin position="1"/>
        <end position="26"/>
    </location>
</feature>
<feature type="transmembrane region" description="Helical" evidence="3">
    <location>
        <begin position="280"/>
        <end position="302"/>
    </location>
</feature>
<evidence type="ECO:0000313" key="5">
    <source>
        <dbReference type="EMBL" id="KAL3497736.1"/>
    </source>
</evidence>
<keyword evidence="4" id="KW-0732">Signal</keyword>
<dbReference type="PANTHER" id="PTHR46008:SF2">
    <property type="entry name" value="LEAF RUST 10 DISEASE-RESISTANCE LOCUS RECEPTOR-LIKE PROTEIN KINASE-LIKE 1.4"/>
    <property type="match status" value="1"/>
</dbReference>
<evidence type="ECO:0000313" key="6">
    <source>
        <dbReference type="Proteomes" id="UP001630127"/>
    </source>
</evidence>
<organism evidence="5 6">
    <name type="scientific">Cinchona calisaya</name>
    <dbReference type="NCBI Taxonomy" id="153742"/>
    <lineage>
        <taxon>Eukaryota</taxon>
        <taxon>Viridiplantae</taxon>
        <taxon>Streptophyta</taxon>
        <taxon>Embryophyta</taxon>
        <taxon>Tracheophyta</taxon>
        <taxon>Spermatophyta</taxon>
        <taxon>Magnoliopsida</taxon>
        <taxon>eudicotyledons</taxon>
        <taxon>Gunneridae</taxon>
        <taxon>Pentapetalae</taxon>
        <taxon>asterids</taxon>
        <taxon>lamiids</taxon>
        <taxon>Gentianales</taxon>
        <taxon>Rubiaceae</taxon>
        <taxon>Cinchonoideae</taxon>
        <taxon>Cinchoneae</taxon>
        <taxon>Cinchona</taxon>
    </lineage>
</organism>
<name>A0ABD2XRV5_9GENT</name>
<proteinExistence type="predicted"/>
<gene>
    <name evidence="5" type="ORF">ACH5RR_040468</name>
</gene>
<evidence type="ECO:0000256" key="3">
    <source>
        <dbReference type="SAM" id="Phobius"/>
    </source>
</evidence>
<reference evidence="5 6" key="1">
    <citation type="submission" date="2024-11" db="EMBL/GenBank/DDBJ databases">
        <title>A near-complete genome assembly of Cinchona calisaya.</title>
        <authorList>
            <person name="Lian D.C."/>
            <person name="Zhao X.W."/>
            <person name="Wei L."/>
        </authorList>
    </citation>
    <scope>NUCLEOTIDE SEQUENCE [LARGE SCALE GENOMIC DNA]</scope>
    <source>
        <tissue evidence="5">Nenye</tissue>
    </source>
</reference>
<evidence type="ECO:0000256" key="4">
    <source>
        <dbReference type="SAM" id="SignalP"/>
    </source>
</evidence>
<dbReference type="Proteomes" id="UP001630127">
    <property type="component" value="Unassembled WGS sequence"/>
</dbReference>
<dbReference type="GO" id="GO:0005524">
    <property type="term" value="F:ATP binding"/>
    <property type="evidence" value="ECO:0007669"/>
    <property type="project" value="UniProtKB-KW"/>
</dbReference>
<dbReference type="EMBL" id="JBJUIK010000017">
    <property type="protein sequence ID" value="KAL3497736.1"/>
    <property type="molecule type" value="Genomic_DNA"/>
</dbReference>
<evidence type="ECO:0000256" key="1">
    <source>
        <dbReference type="ARBA" id="ARBA00022741"/>
    </source>
</evidence>